<dbReference type="InterPro" id="IPR036513">
    <property type="entry name" value="STAS_dom_sf"/>
</dbReference>
<dbReference type="NCBIfam" id="TIGR00815">
    <property type="entry name" value="sulP"/>
    <property type="match status" value="1"/>
</dbReference>
<feature type="transmembrane region" description="Helical" evidence="6">
    <location>
        <begin position="140"/>
        <end position="158"/>
    </location>
</feature>
<dbReference type="GO" id="GO:0016020">
    <property type="term" value="C:membrane"/>
    <property type="evidence" value="ECO:0007669"/>
    <property type="project" value="UniProtKB-SubCell"/>
</dbReference>
<keyword evidence="2 6" id="KW-0812">Transmembrane</keyword>
<dbReference type="EMBL" id="CP031385">
    <property type="protein sequence ID" value="QPG94688.1"/>
    <property type="molecule type" value="Genomic_DNA"/>
</dbReference>
<dbReference type="InterPro" id="IPR018045">
    <property type="entry name" value="S04_transporter_CS"/>
</dbReference>
<dbReference type="CDD" id="cd07042">
    <property type="entry name" value="STAS_SulP_like_sulfate_transporter"/>
    <property type="match status" value="1"/>
</dbReference>
<dbReference type="Gene3D" id="3.30.750.24">
    <property type="entry name" value="STAS domain"/>
    <property type="match status" value="1"/>
</dbReference>
<evidence type="ECO:0000313" key="8">
    <source>
        <dbReference type="EMBL" id="QPG94688.1"/>
    </source>
</evidence>
<dbReference type="InterPro" id="IPR002645">
    <property type="entry name" value="STAS_dom"/>
</dbReference>
<dbReference type="InterPro" id="IPR001902">
    <property type="entry name" value="SLC26A/SulP_fam"/>
</dbReference>
<dbReference type="PANTHER" id="PTHR11814">
    <property type="entry name" value="SULFATE TRANSPORTER"/>
    <property type="match status" value="1"/>
</dbReference>
<dbReference type="OrthoDB" id="288203at2759"/>
<organism evidence="8 9">
    <name type="scientific">Epichloe festucae (strain Fl1)</name>
    <dbReference type="NCBI Taxonomy" id="877507"/>
    <lineage>
        <taxon>Eukaryota</taxon>
        <taxon>Fungi</taxon>
        <taxon>Dikarya</taxon>
        <taxon>Ascomycota</taxon>
        <taxon>Pezizomycotina</taxon>
        <taxon>Sordariomycetes</taxon>
        <taxon>Hypocreomycetidae</taxon>
        <taxon>Hypocreales</taxon>
        <taxon>Clavicipitaceae</taxon>
        <taxon>Epichloe</taxon>
    </lineage>
</organism>
<dbReference type="Proteomes" id="UP000594364">
    <property type="component" value="Chromosome 1"/>
</dbReference>
<evidence type="ECO:0000256" key="3">
    <source>
        <dbReference type="ARBA" id="ARBA00022989"/>
    </source>
</evidence>
<feature type="transmembrane region" description="Helical" evidence="6">
    <location>
        <begin position="204"/>
        <end position="227"/>
    </location>
</feature>
<feature type="transmembrane region" description="Helical" evidence="6">
    <location>
        <begin position="414"/>
        <end position="435"/>
    </location>
</feature>
<accession>A0A7S9KLX5</accession>
<reference evidence="8 9" key="1">
    <citation type="journal article" date="2018" name="PLoS Genet.">
        <title>Repeat elements organise 3D genome structure and mediate transcription in the filamentous fungus Epichloe festucae.</title>
        <authorList>
            <person name="Winter D.J."/>
            <person name="Ganley A.R.D."/>
            <person name="Young C.A."/>
            <person name="Liachko I."/>
            <person name="Schardl C.L."/>
            <person name="Dupont P.Y."/>
            <person name="Berry D."/>
            <person name="Ram A."/>
            <person name="Scott B."/>
            <person name="Cox M.P."/>
        </authorList>
    </citation>
    <scope>NUCLEOTIDE SEQUENCE [LARGE SCALE GENOMIC DNA]</scope>
    <source>
        <strain evidence="8 9">Fl1</strain>
    </source>
</reference>
<feature type="domain" description="STAS" evidence="7">
    <location>
        <begin position="567"/>
        <end position="690"/>
    </location>
</feature>
<feature type="transmembrane region" description="Helical" evidence="6">
    <location>
        <begin position="247"/>
        <end position="269"/>
    </location>
</feature>
<feature type="transmembrane region" description="Helical" evidence="6">
    <location>
        <begin position="472"/>
        <end position="503"/>
    </location>
</feature>
<dbReference type="Pfam" id="PF00916">
    <property type="entry name" value="Sulfate_transp"/>
    <property type="match status" value="1"/>
</dbReference>
<feature type="transmembrane region" description="Helical" evidence="6">
    <location>
        <begin position="376"/>
        <end position="394"/>
    </location>
</feature>
<keyword evidence="9" id="KW-1185">Reference proteome</keyword>
<feature type="transmembrane region" description="Helical" evidence="6">
    <location>
        <begin position="170"/>
        <end position="192"/>
    </location>
</feature>
<feature type="transmembrane region" description="Helical" evidence="6">
    <location>
        <begin position="87"/>
        <end position="110"/>
    </location>
</feature>
<evidence type="ECO:0000256" key="5">
    <source>
        <dbReference type="SAM" id="MobiDB-lite"/>
    </source>
</evidence>
<protein>
    <recommendedName>
        <fullName evidence="7">STAS domain-containing protein</fullName>
    </recommendedName>
</protein>
<dbReference type="PROSITE" id="PS50801">
    <property type="entry name" value="STAS"/>
    <property type="match status" value="1"/>
</dbReference>
<dbReference type="PROSITE" id="PS01130">
    <property type="entry name" value="SLC26A"/>
    <property type="match status" value="1"/>
</dbReference>
<keyword evidence="4 6" id="KW-0472">Membrane</keyword>
<dbReference type="AlphaFoldDB" id="A0A7S9KLX5"/>
<name>A0A7S9KLX5_EPIFF</name>
<evidence type="ECO:0000256" key="2">
    <source>
        <dbReference type="ARBA" id="ARBA00022692"/>
    </source>
</evidence>
<dbReference type="GO" id="GO:0008271">
    <property type="term" value="F:secondary active sulfate transmembrane transporter activity"/>
    <property type="evidence" value="ECO:0007669"/>
    <property type="project" value="InterPro"/>
</dbReference>
<evidence type="ECO:0000256" key="6">
    <source>
        <dbReference type="SAM" id="Phobius"/>
    </source>
</evidence>
<keyword evidence="3 6" id="KW-1133">Transmembrane helix</keyword>
<evidence type="ECO:0000259" key="7">
    <source>
        <dbReference type="PROSITE" id="PS50801"/>
    </source>
</evidence>
<gene>
    <name evidence="8" type="ORF">C2857_006727</name>
</gene>
<feature type="transmembrane region" description="Helical" evidence="6">
    <location>
        <begin position="345"/>
        <end position="364"/>
    </location>
</feature>
<evidence type="ECO:0000313" key="9">
    <source>
        <dbReference type="Proteomes" id="UP000594364"/>
    </source>
</evidence>
<feature type="compositionally biased region" description="Basic and acidic residues" evidence="5">
    <location>
        <begin position="603"/>
        <end position="614"/>
    </location>
</feature>
<feature type="transmembrane region" description="Helical" evidence="6">
    <location>
        <begin position="281"/>
        <end position="304"/>
    </location>
</feature>
<proteinExistence type="predicted"/>
<sequence length="802" mass="87660">MILPKISDLVVRRILGIDVNNKYRGLPQGLDKRAGALLDPADIYLEDEPSVSEWLKELKPTKKGAVDYITNLFPSASWARRYNLRWLAGDVLAGITIGLVIVPQAIAYASLAQLDAPYGLYTSFTGAVSYWIFGTSKDIVIGTTAIGSLLVGGVVSRVRASNDNYSHEQIAHALSLISGLILVLLGLLRLGWIIEFIPYIPISAFVTAASITIMSTQMPAALGIHGINTQAAPYQVMRTTLEKIPNVHLDATIGLSSLALLLLIKSFCAAMEQRQPNQKRLWSYVASLRLTFTMLLYTLISFLVNRNRSEMDHKFRLVGSIDKGFQRAGVPSIDSHLVSSILPEVPAVAIILVIEHIAIAKAMGRRYNYTVNPSQEVVALGVANILSPFVGGYVCTGSFGASAVLSKAGVKTPLAGLFGAGMLVLALYALTGVFYYIPRAALAGLIIHAVSNLLTSPSSLYEYWRLSPIEFLIWVVGVVLAIFVSLEACIYAGTALSVALLLVRLARTRGTFLGSVRVRQVAGEKTSFSSEPAAVPSKEYHPAPDMFLPLDRSGAMNPQIKVESPHPGIFIYRLHEGFNYSNQAYHVDILGTHIMDNTRRTSDEVFDKESDRPWNDPGPKARRPDSHLLPYLRAIVLDFAAVSHVDITSVQGLVDLRNLLDRHSAPDTVEWHFANIRNRWARRALATAGFGYPTSLNSEAAGNWKPIYSIATALMEKEGPYGDETPCVMDTNTEEEHTQGRRTPVASDYTRRKLPVSSTSTPEAGQMAAVSGVDRPFFHLDLFSAVEAAVRDERSKDAAVIV</sequence>
<evidence type="ECO:0000256" key="4">
    <source>
        <dbReference type="ARBA" id="ARBA00023136"/>
    </source>
</evidence>
<feature type="transmembrane region" description="Helical" evidence="6">
    <location>
        <begin position="116"/>
        <end position="133"/>
    </location>
</feature>
<dbReference type="InterPro" id="IPR011547">
    <property type="entry name" value="SLC26A/SulP_dom"/>
</dbReference>
<feature type="region of interest" description="Disordered" evidence="5">
    <location>
        <begin position="603"/>
        <end position="622"/>
    </location>
</feature>
<comment type="subcellular location">
    <subcellularLocation>
        <location evidence="1">Membrane</location>
        <topology evidence="1">Multi-pass membrane protein</topology>
    </subcellularLocation>
</comment>
<evidence type="ECO:0000256" key="1">
    <source>
        <dbReference type="ARBA" id="ARBA00004141"/>
    </source>
</evidence>